<sequence>MRKERMRNRGVRAAHFGKLDYSPRGERAMTTRVKSNRDKLSWLPGAAAVLAFLACNGLVVLVAALSLFGITLAINPHVQAAAITLFALLTLVFVMMGFRKNRQPGPAALAFIGAVVIVGTMYVYFSKIVESVGLLLLIVSAIWSWRATKSRVRAS</sequence>
<name>A0A1F6UYH6_9PROT</name>
<dbReference type="AlphaFoldDB" id="A0A1F6UYH6"/>
<dbReference type="InterPro" id="IPR004891">
    <property type="entry name" value="Mercury-R_MerC"/>
</dbReference>
<dbReference type="Proteomes" id="UP000179076">
    <property type="component" value="Unassembled WGS sequence"/>
</dbReference>
<gene>
    <name evidence="2" type="ORF">A2W18_10620</name>
</gene>
<organism evidence="2 3">
    <name type="scientific">Candidatus Muproteobacteria bacterium RBG_16_60_9</name>
    <dbReference type="NCBI Taxonomy" id="1817755"/>
    <lineage>
        <taxon>Bacteria</taxon>
        <taxon>Pseudomonadati</taxon>
        <taxon>Pseudomonadota</taxon>
        <taxon>Candidatus Muproteobacteria</taxon>
    </lineage>
</organism>
<dbReference type="Pfam" id="PF03203">
    <property type="entry name" value="MerC"/>
    <property type="match status" value="1"/>
</dbReference>
<keyword evidence="1" id="KW-1133">Transmembrane helix</keyword>
<evidence type="ECO:0000256" key="1">
    <source>
        <dbReference type="SAM" id="Phobius"/>
    </source>
</evidence>
<dbReference type="GO" id="GO:0016020">
    <property type="term" value="C:membrane"/>
    <property type="evidence" value="ECO:0007669"/>
    <property type="project" value="InterPro"/>
</dbReference>
<feature type="transmembrane region" description="Helical" evidence="1">
    <location>
        <begin position="42"/>
        <end position="74"/>
    </location>
</feature>
<comment type="caution">
    <text evidence="2">The sequence shown here is derived from an EMBL/GenBank/DDBJ whole genome shotgun (WGS) entry which is preliminary data.</text>
</comment>
<evidence type="ECO:0000313" key="2">
    <source>
        <dbReference type="EMBL" id="OGI62383.1"/>
    </source>
</evidence>
<feature type="transmembrane region" description="Helical" evidence="1">
    <location>
        <begin position="131"/>
        <end position="148"/>
    </location>
</feature>
<keyword evidence="1" id="KW-0472">Membrane</keyword>
<protein>
    <recommendedName>
        <fullName evidence="4">MerC mercury resistance protein</fullName>
    </recommendedName>
</protein>
<accession>A0A1F6UYH6</accession>
<feature type="transmembrane region" description="Helical" evidence="1">
    <location>
        <begin position="80"/>
        <end position="98"/>
    </location>
</feature>
<evidence type="ECO:0008006" key="4">
    <source>
        <dbReference type="Google" id="ProtNLM"/>
    </source>
</evidence>
<evidence type="ECO:0000313" key="3">
    <source>
        <dbReference type="Proteomes" id="UP000179076"/>
    </source>
</evidence>
<proteinExistence type="predicted"/>
<keyword evidence="1" id="KW-0812">Transmembrane</keyword>
<feature type="transmembrane region" description="Helical" evidence="1">
    <location>
        <begin position="105"/>
        <end position="125"/>
    </location>
</feature>
<reference evidence="2 3" key="1">
    <citation type="journal article" date="2016" name="Nat. Commun.">
        <title>Thousands of microbial genomes shed light on interconnected biogeochemical processes in an aquifer system.</title>
        <authorList>
            <person name="Anantharaman K."/>
            <person name="Brown C.T."/>
            <person name="Hug L.A."/>
            <person name="Sharon I."/>
            <person name="Castelle C.J."/>
            <person name="Probst A.J."/>
            <person name="Thomas B.C."/>
            <person name="Singh A."/>
            <person name="Wilkins M.J."/>
            <person name="Karaoz U."/>
            <person name="Brodie E.L."/>
            <person name="Williams K.H."/>
            <person name="Hubbard S.S."/>
            <person name="Banfield J.F."/>
        </authorList>
    </citation>
    <scope>NUCLEOTIDE SEQUENCE [LARGE SCALE GENOMIC DNA]</scope>
</reference>
<dbReference type="GO" id="GO:0015097">
    <property type="term" value="F:mercury ion transmembrane transporter activity"/>
    <property type="evidence" value="ECO:0007669"/>
    <property type="project" value="InterPro"/>
</dbReference>
<dbReference type="EMBL" id="MFSP01000178">
    <property type="protein sequence ID" value="OGI62383.1"/>
    <property type="molecule type" value="Genomic_DNA"/>
</dbReference>